<dbReference type="SUPFAM" id="SSF141523">
    <property type="entry name" value="L,D-transpeptidase catalytic domain-like"/>
    <property type="match status" value="1"/>
</dbReference>
<evidence type="ECO:0000313" key="12">
    <source>
        <dbReference type="Proteomes" id="UP000051401"/>
    </source>
</evidence>
<gene>
    <name evidence="11" type="ORF">RIdsm_00509</name>
    <name evidence="10" type="ORF">XM52_26935</name>
</gene>
<evidence type="ECO:0000313" key="10">
    <source>
        <dbReference type="EMBL" id="KRS14183.1"/>
    </source>
</evidence>
<dbReference type="KEGG" id="rid:RIdsm_00509"/>
<feature type="domain" description="L,D-TPase catalytic" evidence="9">
    <location>
        <begin position="43"/>
        <end position="177"/>
    </location>
</feature>
<feature type="active site" description="Proton donor/acceptor" evidence="7">
    <location>
        <position position="133"/>
    </location>
</feature>
<dbReference type="PANTHER" id="PTHR36699">
    <property type="entry name" value="LD-TRANSPEPTIDASE"/>
    <property type="match status" value="1"/>
</dbReference>
<evidence type="ECO:0000259" key="9">
    <source>
        <dbReference type="PROSITE" id="PS52029"/>
    </source>
</evidence>
<comment type="similarity">
    <text evidence="2">Belongs to the YkuD family.</text>
</comment>
<organism evidence="10 12">
    <name type="scientific">Roseovarius indicus</name>
    <dbReference type="NCBI Taxonomy" id="540747"/>
    <lineage>
        <taxon>Bacteria</taxon>
        <taxon>Pseudomonadati</taxon>
        <taxon>Pseudomonadota</taxon>
        <taxon>Alphaproteobacteria</taxon>
        <taxon>Rhodobacterales</taxon>
        <taxon>Roseobacteraceae</taxon>
        <taxon>Roseovarius</taxon>
    </lineage>
</organism>
<dbReference type="PROSITE" id="PS52029">
    <property type="entry name" value="LD_TPASE"/>
    <property type="match status" value="1"/>
</dbReference>
<dbReference type="PATRIC" id="fig|540747.5.peg.4153"/>
<dbReference type="InterPro" id="IPR038063">
    <property type="entry name" value="Transpep_catalytic_dom"/>
</dbReference>
<dbReference type="OrthoDB" id="9809748at2"/>
<dbReference type="GO" id="GO:0009252">
    <property type="term" value="P:peptidoglycan biosynthetic process"/>
    <property type="evidence" value="ECO:0007669"/>
    <property type="project" value="UniProtKB-UniPathway"/>
</dbReference>
<evidence type="ECO:0000256" key="1">
    <source>
        <dbReference type="ARBA" id="ARBA00004752"/>
    </source>
</evidence>
<evidence type="ECO:0000256" key="6">
    <source>
        <dbReference type="ARBA" id="ARBA00023316"/>
    </source>
</evidence>
<evidence type="ECO:0000256" key="8">
    <source>
        <dbReference type="SAM" id="MobiDB-lite"/>
    </source>
</evidence>
<evidence type="ECO:0000256" key="3">
    <source>
        <dbReference type="ARBA" id="ARBA00022679"/>
    </source>
</evidence>
<dbReference type="GO" id="GO:0071555">
    <property type="term" value="P:cell wall organization"/>
    <property type="evidence" value="ECO:0007669"/>
    <property type="project" value="UniProtKB-UniRule"/>
</dbReference>
<feature type="active site" description="Nucleophile" evidence="7">
    <location>
        <position position="153"/>
    </location>
</feature>
<evidence type="ECO:0000256" key="4">
    <source>
        <dbReference type="ARBA" id="ARBA00022960"/>
    </source>
</evidence>
<dbReference type="EMBL" id="CP031598">
    <property type="protein sequence ID" value="QEW24726.1"/>
    <property type="molecule type" value="Genomic_DNA"/>
</dbReference>
<reference evidence="10 12" key="1">
    <citation type="submission" date="2015-04" db="EMBL/GenBank/DDBJ databases">
        <title>The draft genome sequence of Roseovarius indicus B108T.</title>
        <authorList>
            <person name="Li G."/>
            <person name="Lai Q."/>
            <person name="Shao Z."/>
            <person name="Yan P."/>
        </authorList>
    </citation>
    <scope>NUCLEOTIDE SEQUENCE [LARGE SCALE GENOMIC DNA]</scope>
    <source>
        <strain evidence="10 12">B108</strain>
    </source>
</reference>
<dbReference type="CDD" id="cd16913">
    <property type="entry name" value="YkuD_like"/>
    <property type="match status" value="1"/>
</dbReference>
<dbReference type="GO" id="GO:0008360">
    <property type="term" value="P:regulation of cell shape"/>
    <property type="evidence" value="ECO:0007669"/>
    <property type="project" value="UniProtKB-UniRule"/>
</dbReference>
<keyword evidence="3" id="KW-0808">Transferase</keyword>
<comment type="pathway">
    <text evidence="1 7">Cell wall biogenesis; peptidoglycan biosynthesis.</text>
</comment>
<dbReference type="Pfam" id="PF03734">
    <property type="entry name" value="YkuD"/>
    <property type="match status" value="1"/>
</dbReference>
<dbReference type="Gene3D" id="2.40.440.10">
    <property type="entry name" value="L,D-transpeptidase catalytic domain-like"/>
    <property type="match status" value="1"/>
</dbReference>
<name>A0A0T5NZ69_9RHOB</name>
<evidence type="ECO:0000256" key="5">
    <source>
        <dbReference type="ARBA" id="ARBA00022984"/>
    </source>
</evidence>
<dbReference type="InterPro" id="IPR005490">
    <property type="entry name" value="LD_TPept_cat_dom"/>
</dbReference>
<dbReference type="GO" id="GO:0016740">
    <property type="term" value="F:transferase activity"/>
    <property type="evidence" value="ECO:0007669"/>
    <property type="project" value="UniProtKB-KW"/>
</dbReference>
<proteinExistence type="inferred from homology"/>
<dbReference type="GO" id="GO:0004180">
    <property type="term" value="F:carboxypeptidase activity"/>
    <property type="evidence" value="ECO:0007669"/>
    <property type="project" value="UniProtKB-ARBA"/>
</dbReference>
<dbReference type="AlphaFoldDB" id="A0A0T5NZ69"/>
<dbReference type="UniPathway" id="UPA00219"/>
<accession>A0A0T5NZ69</accession>
<dbReference type="RefSeq" id="WP_057821454.1">
    <property type="nucleotide sequence ID" value="NZ_CAXRJZ010000030.1"/>
</dbReference>
<evidence type="ECO:0000256" key="7">
    <source>
        <dbReference type="PROSITE-ProRule" id="PRU01373"/>
    </source>
</evidence>
<evidence type="ECO:0000313" key="13">
    <source>
        <dbReference type="Proteomes" id="UP000325785"/>
    </source>
</evidence>
<keyword evidence="12" id="KW-1185">Reference proteome</keyword>
<dbReference type="EMBL" id="LAXI01000033">
    <property type="protein sequence ID" value="KRS14183.1"/>
    <property type="molecule type" value="Genomic_DNA"/>
</dbReference>
<dbReference type="Proteomes" id="UP000325785">
    <property type="component" value="Chromosome"/>
</dbReference>
<keyword evidence="5 7" id="KW-0573">Peptidoglycan synthesis</keyword>
<protein>
    <submittedName>
        <fullName evidence="10">ErfK/YbiS/YcfS/YnhG family protein</fullName>
    </submittedName>
    <submittedName>
        <fullName evidence="11">L,D-transpeptidase catalytic domain protein</fullName>
    </submittedName>
</protein>
<keyword evidence="4 7" id="KW-0133">Cell shape</keyword>
<dbReference type="Proteomes" id="UP000051401">
    <property type="component" value="Unassembled WGS sequence"/>
</dbReference>
<reference evidence="11 13" key="2">
    <citation type="submission" date="2018-08" db="EMBL/GenBank/DDBJ databases">
        <title>Genetic Globetrotter - A new plasmid hitch-hiking vast phylogenetic and geographic distances.</title>
        <authorList>
            <person name="Vollmers J."/>
            <person name="Petersen J."/>
        </authorList>
    </citation>
    <scope>NUCLEOTIDE SEQUENCE [LARGE SCALE GENOMIC DNA]</scope>
    <source>
        <strain evidence="11 13">DSM 26383</strain>
    </source>
</reference>
<evidence type="ECO:0000313" key="11">
    <source>
        <dbReference type="EMBL" id="QEW24726.1"/>
    </source>
</evidence>
<sequence>MIRWALRAAVLAALILGGVILWQRYAPPPPPPAPLPPLTEQIDRIEIDKAARRLTVFKGGEALRSYPIGLGRDPEGPKTQQGDGRTPEGTFRIDRRNPNSKYNLSLGIDYPQPEHVAQARARGVSPGGDIFIHGQPNAVKGLRTLPGDWTAGCIAVADTVIEELWRIAPIGTEVVIRP</sequence>
<feature type="region of interest" description="Disordered" evidence="8">
    <location>
        <begin position="67"/>
        <end position="96"/>
    </location>
</feature>
<dbReference type="STRING" id="540747.SAMN04488031_12026"/>
<dbReference type="PANTHER" id="PTHR36699:SF1">
    <property type="entry name" value="L,D-TRANSPEPTIDASE YAFK-RELATED"/>
    <property type="match status" value="1"/>
</dbReference>
<keyword evidence="6 7" id="KW-0961">Cell wall biogenesis/degradation</keyword>
<evidence type="ECO:0000256" key="2">
    <source>
        <dbReference type="ARBA" id="ARBA00005992"/>
    </source>
</evidence>